<feature type="signal peptide" evidence="1">
    <location>
        <begin position="1"/>
        <end position="18"/>
    </location>
</feature>
<reference evidence="2 3" key="1">
    <citation type="submission" date="2023-03" db="EMBL/GenBank/DDBJ databases">
        <title>Draft genome sequence of Thalassotalea eurytherma JCM 18482T.</title>
        <authorList>
            <person name="Sawabe T."/>
        </authorList>
    </citation>
    <scope>NUCLEOTIDE SEQUENCE [LARGE SCALE GENOMIC DNA]</scope>
    <source>
        <strain evidence="2 3">JCM 18482</strain>
    </source>
</reference>
<dbReference type="SUPFAM" id="SSF69304">
    <property type="entry name" value="Tricorn protease N-terminal domain"/>
    <property type="match status" value="1"/>
</dbReference>
<evidence type="ECO:0000313" key="2">
    <source>
        <dbReference type="EMBL" id="GLX83266.1"/>
    </source>
</evidence>
<dbReference type="RefSeq" id="WP_284208677.1">
    <property type="nucleotide sequence ID" value="NZ_BSSU01000014.1"/>
</dbReference>
<dbReference type="Proteomes" id="UP001157133">
    <property type="component" value="Unassembled WGS sequence"/>
</dbReference>
<protein>
    <recommendedName>
        <fullName evidence="4">S9 family peptidase</fullName>
    </recommendedName>
</protein>
<proteinExistence type="predicted"/>
<feature type="chain" id="PRO_5046738651" description="S9 family peptidase" evidence="1">
    <location>
        <begin position="19"/>
        <end position="199"/>
    </location>
</feature>
<dbReference type="EMBL" id="BSSU01000014">
    <property type="protein sequence ID" value="GLX83266.1"/>
    <property type="molecule type" value="Genomic_DNA"/>
</dbReference>
<evidence type="ECO:0000313" key="3">
    <source>
        <dbReference type="Proteomes" id="UP001157133"/>
    </source>
</evidence>
<name>A0ABQ6H8S0_9GAMM</name>
<organism evidence="2 3">
    <name type="scientific">Thalassotalea eurytherma</name>
    <dbReference type="NCBI Taxonomy" id="1144278"/>
    <lineage>
        <taxon>Bacteria</taxon>
        <taxon>Pseudomonadati</taxon>
        <taxon>Pseudomonadota</taxon>
        <taxon>Gammaproteobacteria</taxon>
        <taxon>Alteromonadales</taxon>
        <taxon>Colwelliaceae</taxon>
        <taxon>Thalassotalea</taxon>
    </lineage>
</organism>
<comment type="caution">
    <text evidence="2">The sequence shown here is derived from an EMBL/GenBank/DDBJ whole genome shotgun (WGS) entry which is preliminary data.</text>
</comment>
<evidence type="ECO:0000256" key="1">
    <source>
        <dbReference type="SAM" id="SignalP"/>
    </source>
</evidence>
<accession>A0ABQ6H8S0</accession>
<keyword evidence="1" id="KW-0732">Signal</keyword>
<gene>
    <name evidence="2" type="ORF">theurythT_27180</name>
</gene>
<keyword evidence="3" id="KW-1185">Reference proteome</keyword>
<evidence type="ECO:0008006" key="4">
    <source>
        <dbReference type="Google" id="ProtNLM"/>
    </source>
</evidence>
<sequence length="199" mass="22400">MKAILFCFSLLFTSFFTAANQPPLEAYGALPNKSMMVISPSGDRIAYRTTSAENDYMVVYSLTDNKLVSAVDVSEVKPTSLYFISETKLILVVEDNRKLWGYKGRHDYSAAFVYNTEDKKIFQLMSAGYGIYGGQTALGRILAISDDGKYAYMPAWLDSGRYSLFRVNLKNKRKPQVVNQGKSDTRDFFIEPNGTILAR</sequence>